<feature type="transmembrane region" description="Helical" evidence="1">
    <location>
        <begin position="6"/>
        <end position="29"/>
    </location>
</feature>
<keyword evidence="1" id="KW-0812">Transmembrane</keyword>
<dbReference type="RefSeq" id="WP_382399665.1">
    <property type="nucleotide sequence ID" value="NZ_JBHTNH010000019.1"/>
</dbReference>
<keyword evidence="1" id="KW-1133">Transmembrane helix</keyword>
<evidence type="ECO:0000313" key="2">
    <source>
        <dbReference type="EMBL" id="MFD1361774.1"/>
    </source>
</evidence>
<protein>
    <submittedName>
        <fullName evidence="2">Uncharacterized protein</fullName>
    </submittedName>
</protein>
<evidence type="ECO:0000256" key="1">
    <source>
        <dbReference type="SAM" id="Phobius"/>
    </source>
</evidence>
<proteinExistence type="predicted"/>
<accession>A0ABW3ZU45</accession>
<gene>
    <name evidence="2" type="ORF">ACFQ4A_08920</name>
</gene>
<dbReference type="Proteomes" id="UP001597178">
    <property type="component" value="Unassembled WGS sequence"/>
</dbReference>
<reference evidence="3" key="1">
    <citation type="journal article" date="2019" name="Int. J. Syst. Evol. Microbiol.">
        <title>The Global Catalogue of Microorganisms (GCM) 10K type strain sequencing project: providing services to taxonomists for standard genome sequencing and annotation.</title>
        <authorList>
            <consortium name="The Broad Institute Genomics Platform"/>
            <consortium name="The Broad Institute Genome Sequencing Center for Infectious Disease"/>
            <person name="Wu L."/>
            <person name="Ma J."/>
        </authorList>
    </citation>
    <scope>NUCLEOTIDE SEQUENCE [LARGE SCALE GENOMIC DNA]</scope>
    <source>
        <strain evidence="3">CCUG 54822</strain>
    </source>
</reference>
<organism evidence="2 3">
    <name type="scientific">Lentibacillus salinarum</name>
    <dbReference type="NCBI Taxonomy" id="446820"/>
    <lineage>
        <taxon>Bacteria</taxon>
        <taxon>Bacillati</taxon>
        <taxon>Bacillota</taxon>
        <taxon>Bacilli</taxon>
        <taxon>Bacillales</taxon>
        <taxon>Bacillaceae</taxon>
        <taxon>Lentibacillus</taxon>
    </lineage>
</organism>
<dbReference type="EMBL" id="JBHTNH010000019">
    <property type="protein sequence ID" value="MFD1361774.1"/>
    <property type="molecule type" value="Genomic_DNA"/>
</dbReference>
<name>A0ABW3ZU45_9BACI</name>
<keyword evidence="1" id="KW-0472">Membrane</keyword>
<evidence type="ECO:0000313" key="3">
    <source>
        <dbReference type="Proteomes" id="UP001597178"/>
    </source>
</evidence>
<sequence>MKMGWFGWTLTSVIAVTVLGSVLFFFNLFDLRPASLLNDSDNQATEAEDLSDDEVANVEEVREEVGQEHQDIGQFVSDAHDFYNETTGYGAISSLDWSEQREEADVILETLDAELPDVTDETLQDDLEHIQELAENVKNEEESEVIRDLHRMFHDLDIALNNYNTYDKIWNATETLTSTN</sequence>
<comment type="caution">
    <text evidence="2">The sequence shown here is derived from an EMBL/GenBank/DDBJ whole genome shotgun (WGS) entry which is preliminary data.</text>
</comment>
<keyword evidence="3" id="KW-1185">Reference proteome</keyword>